<dbReference type="AlphaFoldDB" id="A0A9N8JE47"/>
<keyword evidence="6" id="KW-0804">Transcription</keyword>
<dbReference type="InterPro" id="IPR001138">
    <property type="entry name" value="Zn2Cys6_DnaBD"/>
</dbReference>
<dbReference type="CDD" id="cd12148">
    <property type="entry name" value="fungal_TF_MHR"/>
    <property type="match status" value="1"/>
</dbReference>
<accession>A0A9N8JE47</accession>
<name>A0A9N8JE47_9PEZI</name>
<evidence type="ECO:0000259" key="9">
    <source>
        <dbReference type="PROSITE" id="PS50048"/>
    </source>
</evidence>
<feature type="region of interest" description="Disordered" evidence="8">
    <location>
        <begin position="617"/>
        <end position="648"/>
    </location>
</feature>
<feature type="domain" description="Zn(2)-C6 fungal-type" evidence="9">
    <location>
        <begin position="13"/>
        <end position="43"/>
    </location>
</feature>
<dbReference type="SMART" id="SM00906">
    <property type="entry name" value="Fungal_trans"/>
    <property type="match status" value="1"/>
</dbReference>
<evidence type="ECO:0000256" key="6">
    <source>
        <dbReference type="ARBA" id="ARBA00023163"/>
    </source>
</evidence>
<dbReference type="Pfam" id="PF00172">
    <property type="entry name" value="Zn_clus"/>
    <property type="match status" value="1"/>
</dbReference>
<feature type="region of interest" description="Disordered" evidence="8">
    <location>
        <begin position="88"/>
        <end position="118"/>
    </location>
</feature>
<evidence type="ECO:0000256" key="1">
    <source>
        <dbReference type="ARBA" id="ARBA00004123"/>
    </source>
</evidence>
<organism evidence="10 11">
    <name type="scientific">Aureobasidium vineae</name>
    <dbReference type="NCBI Taxonomy" id="2773715"/>
    <lineage>
        <taxon>Eukaryota</taxon>
        <taxon>Fungi</taxon>
        <taxon>Dikarya</taxon>
        <taxon>Ascomycota</taxon>
        <taxon>Pezizomycotina</taxon>
        <taxon>Dothideomycetes</taxon>
        <taxon>Dothideomycetidae</taxon>
        <taxon>Dothideales</taxon>
        <taxon>Saccotheciaceae</taxon>
        <taxon>Aureobasidium</taxon>
    </lineage>
</organism>
<keyword evidence="5" id="KW-0238">DNA-binding</keyword>
<dbReference type="SMART" id="SM00066">
    <property type="entry name" value="GAL4"/>
    <property type="match status" value="1"/>
</dbReference>
<keyword evidence="7" id="KW-0539">Nucleus</keyword>
<evidence type="ECO:0000256" key="7">
    <source>
        <dbReference type="ARBA" id="ARBA00023242"/>
    </source>
</evidence>
<proteinExistence type="predicted"/>
<evidence type="ECO:0000256" key="2">
    <source>
        <dbReference type="ARBA" id="ARBA00022723"/>
    </source>
</evidence>
<evidence type="ECO:0000313" key="10">
    <source>
        <dbReference type="EMBL" id="CAD0083813.1"/>
    </source>
</evidence>
<keyword evidence="2" id="KW-0479">Metal-binding</keyword>
<dbReference type="PANTHER" id="PTHR31313:SF86">
    <property type="entry name" value="ZN(2)-C6 FUNGAL-TYPE DOMAIN-CONTAINING PROTEIN"/>
    <property type="match status" value="1"/>
</dbReference>
<sequence>MPPERRHVRAQQACAYYRQRKMKCTGERPRCKNCEIYEQECVFSGPTRRPRPTNAALNELLEENRRLREQVSTDSLPNQAQIEASHNEIRGSTAEQTIPPEDPLSTLSPQSQSAVTAMIQRSSPITLQGDVETPASVGSTTYHGPTSTLFNEAASSNRQSRSYLTKERETWMPRILVAAAAEQRQLESINFRAGKLDFDGVDPELGMHLLNLHWNRQHHSFLITYRPAFMRDMACNGPYFSKILLNAIFYGASKFSPRLDLRKDPNDVRTAGWQFRNRVRDLLGQALDHSEITTIQALLQMSNSLFALGDEQSAAWVYAGTAFRMLVDVGLHVDAAMMPTMQRFSEEDLEIRRRVYWSAYVVDKMQSLYQGRPASLRAIDGQVPIKFMDTYEELEQWHPFAYASGPSYPGSPSYSVSTFEQLCKLCMILQQILDRTYCEREQKRNTQDLVQDLEYVEKQLQDWMAELPEHLRIDTNSDCGIQQLPPPHVFSLQCMWNVLRVLLHRPLVADGHLHSTLPSTSKSSLATCTEAAINIVKLVRLYDRSFSVRRAPYLIPYATYVAATIHVRIAATRASTSEAHEHLRTCLAVFDQNSATNYAVKKASIVIENLKKRMGIKLDDPGPGTTSSTTTRDTVTDHPSSEVTSRSHSNAFASLSNMSSMARSHLPIDTMINHEPTMVAGQFDPDLDVDTIIHSFMHEQQLYNQPTNFSMPEHTANNLYGGTMPPTTLGQMPSTSLESYEDALFGFNASAFDWFYPNPFPYPQN</sequence>
<evidence type="ECO:0000256" key="5">
    <source>
        <dbReference type="ARBA" id="ARBA00023125"/>
    </source>
</evidence>
<keyword evidence="3" id="KW-0862">Zinc</keyword>
<dbReference type="GO" id="GO:0005634">
    <property type="term" value="C:nucleus"/>
    <property type="evidence" value="ECO:0007669"/>
    <property type="project" value="UniProtKB-SubCell"/>
</dbReference>
<dbReference type="InterPro" id="IPR036864">
    <property type="entry name" value="Zn2-C6_fun-type_DNA-bd_sf"/>
</dbReference>
<protein>
    <recommendedName>
        <fullName evidence="9">Zn(2)-C6 fungal-type domain-containing protein</fullName>
    </recommendedName>
</protein>
<reference evidence="10" key="1">
    <citation type="submission" date="2020-06" db="EMBL/GenBank/DDBJ databases">
        <authorList>
            <person name="Onetto C."/>
        </authorList>
    </citation>
    <scope>NUCLEOTIDE SEQUENCE</scope>
</reference>
<dbReference type="GO" id="GO:0003677">
    <property type="term" value="F:DNA binding"/>
    <property type="evidence" value="ECO:0007669"/>
    <property type="project" value="UniProtKB-KW"/>
</dbReference>
<dbReference type="GO" id="GO:0000981">
    <property type="term" value="F:DNA-binding transcription factor activity, RNA polymerase II-specific"/>
    <property type="evidence" value="ECO:0007669"/>
    <property type="project" value="InterPro"/>
</dbReference>
<feature type="compositionally biased region" description="Polar residues" evidence="8">
    <location>
        <begin position="105"/>
        <end position="118"/>
    </location>
</feature>
<dbReference type="GO" id="GO:0008270">
    <property type="term" value="F:zinc ion binding"/>
    <property type="evidence" value="ECO:0007669"/>
    <property type="project" value="InterPro"/>
</dbReference>
<gene>
    <name evidence="10" type="ORF">AWRI4619_LOCUS2380</name>
</gene>
<dbReference type="Pfam" id="PF04082">
    <property type="entry name" value="Fungal_trans"/>
    <property type="match status" value="1"/>
</dbReference>
<evidence type="ECO:0000256" key="4">
    <source>
        <dbReference type="ARBA" id="ARBA00023015"/>
    </source>
</evidence>
<feature type="compositionally biased region" description="Low complexity" evidence="8">
    <location>
        <begin position="621"/>
        <end position="633"/>
    </location>
</feature>
<keyword evidence="11" id="KW-1185">Reference proteome</keyword>
<comment type="subcellular location">
    <subcellularLocation>
        <location evidence="1">Nucleus</location>
    </subcellularLocation>
</comment>
<dbReference type="CDD" id="cd00067">
    <property type="entry name" value="GAL4"/>
    <property type="match status" value="1"/>
</dbReference>
<dbReference type="PROSITE" id="PS50048">
    <property type="entry name" value="ZN2_CY6_FUNGAL_2"/>
    <property type="match status" value="1"/>
</dbReference>
<dbReference type="Gene3D" id="4.10.240.10">
    <property type="entry name" value="Zn(2)-C6 fungal-type DNA-binding domain"/>
    <property type="match status" value="1"/>
</dbReference>
<dbReference type="GO" id="GO:0006351">
    <property type="term" value="P:DNA-templated transcription"/>
    <property type="evidence" value="ECO:0007669"/>
    <property type="project" value="InterPro"/>
</dbReference>
<evidence type="ECO:0000256" key="8">
    <source>
        <dbReference type="SAM" id="MobiDB-lite"/>
    </source>
</evidence>
<dbReference type="PANTHER" id="PTHR31313">
    <property type="entry name" value="TY1 ENHANCER ACTIVATOR"/>
    <property type="match status" value="1"/>
</dbReference>
<dbReference type="InterPro" id="IPR007219">
    <property type="entry name" value="XnlR_reg_dom"/>
</dbReference>
<dbReference type="EMBL" id="CAIJEN010000003">
    <property type="protein sequence ID" value="CAD0083813.1"/>
    <property type="molecule type" value="Genomic_DNA"/>
</dbReference>
<comment type="caution">
    <text evidence="10">The sequence shown here is derived from an EMBL/GenBank/DDBJ whole genome shotgun (WGS) entry which is preliminary data.</text>
</comment>
<evidence type="ECO:0000313" key="11">
    <source>
        <dbReference type="Proteomes" id="UP000716446"/>
    </source>
</evidence>
<dbReference type="SUPFAM" id="SSF57701">
    <property type="entry name" value="Zn2/Cys6 DNA-binding domain"/>
    <property type="match status" value="1"/>
</dbReference>
<keyword evidence="4" id="KW-0805">Transcription regulation</keyword>
<dbReference type="Proteomes" id="UP000716446">
    <property type="component" value="Unassembled WGS sequence"/>
</dbReference>
<evidence type="ECO:0000256" key="3">
    <source>
        <dbReference type="ARBA" id="ARBA00022833"/>
    </source>
</evidence>
<dbReference type="InterPro" id="IPR051615">
    <property type="entry name" value="Transcr_Regulatory_Elem"/>
</dbReference>